<organism evidence="1 2">
    <name type="scientific">Frankia canadensis</name>
    <dbReference type="NCBI Taxonomy" id="1836972"/>
    <lineage>
        <taxon>Bacteria</taxon>
        <taxon>Bacillati</taxon>
        <taxon>Actinomycetota</taxon>
        <taxon>Actinomycetes</taxon>
        <taxon>Frankiales</taxon>
        <taxon>Frankiaceae</taxon>
        <taxon>Frankia</taxon>
    </lineage>
</organism>
<reference evidence="1 2" key="1">
    <citation type="submission" date="2017-06" db="EMBL/GenBank/DDBJ databases">
        <authorList>
            <person name="Kim H.J."/>
            <person name="Triplett B.A."/>
        </authorList>
    </citation>
    <scope>NUCLEOTIDE SEQUENCE [LARGE SCALE GENOMIC DNA]</scope>
    <source>
        <strain evidence="1">FRACA_ARgP5</strain>
    </source>
</reference>
<dbReference type="Proteomes" id="UP000234331">
    <property type="component" value="Unassembled WGS sequence"/>
</dbReference>
<dbReference type="AlphaFoldDB" id="A0A2I2L0W2"/>
<evidence type="ECO:0000313" key="2">
    <source>
        <dbReference type="Proteomes" id="UP000234331"/>
    </source>
</evidence>
<gene>
    <name evidence="1" type="ORF">FRACA_730019</name>
</gene>
<evidence type="ECO:0000313" key="1">
    <source>
        <dbReference type="EMBL" id="SNQ51539.1"/>
    </source>
</evidence>
<name>A0A2I2L0W2_9ACTN</name>
<dbReference type="RefSeq" id="WP_101835540.1">
    <property type="nucleotide sequence ID" value="NZ_FZMO01000540.1"/>
</dbReference>
<protein>
    <submittedName>
        <fullName evidence="1">Uncharacterized protein</fullName>
    </submittedName>
</protein>
<accession>A0A2I2L0W2</accession>
<proteinExistence type="predicted"/>
<sequence length="135" mass="14252">MTTFDRIMAGAVPANLFGREVAAAELGLSEDQDRALRVACGTYQQTAGMTVAALVPLLSRMATVLRGATLPSEQQMAELYDQAGKVSALFLEVMRVRITETYRGVEALTAEQRVARAALLAASPAVDVPAALAAL</sequence>
<dbReference type="EMBL" id="FZMO01000540">
    <property type="protein sequence ID" value="SNQ51539.1"/>
    <property type="molecule type" value="Genomic_DNA"/>
</dbReference>
<keyword evidence="2" id="KW-1185">Reference proteome</keyword>